<dbReference type="EMBL" id="BMFW01000005">
    <property type="protein sequence ID" value="GGH93898.1"/>
    <property type="molecule type" value="Genomic_DNA"/>
</dbReference>
<comment type="caution">
    <text evidence="2">The sequence shown here is derived from an EMBL/GenBank/DDBJ whole genome shotgun (WGS) entry which is preliminary data.</text>
</comment>
<dbReference type="RefSeq" id="WP_188571085.1">
    <property type="nucleotide sequence ID" value="NZ_BMFW01000005.1"/>
</dbReference>
<name>A0ABQ2APV7_9MICC</name>
<reference evidence="3" key="1">
    <citation type="journal article" date="2019" name="Int. J. Syst. Evol. Microbiol.">
        <title>The Global Catalogue of Microorganisms (GCM) 10K type strain sequencing project: providing services to taxonomists for standard genome sequencing and annotation.</title>
        <authorList>
            <consortium name="The Broad Institute Genomics Platform"/>
            <consortium name="The Broad Institute Genome Sequencing Center for Infectious Disease"/>
            <person name="Wu L."/>
            <person name="Ma J."/>
        </authorList>
    </citation>
    <scope>NUCLEOTIDE SEQUENCE [LARGE SCALE GENOMIC DNA]</scope>
    <source>
        <strain evidence="3">CGMCC 1.12778</strain>
    </source>
</reference>
<evidence type="ECO:0000313" key="2">
    <source>
        <dbReference type="EMBL" id="GGH93898.1"/>
    </source>
</evidence>
<organism evidence="2 3">
    <name type="scientific">Arthrobacter liuii</name>
    <dbReference type="NCBI Taxonomy" id="1476996"/>
    <lineage>
        <taxon>Bacteria</taxon>
        <taxon>Bacillati</taxon>
        <taxon>Actinomycetota</taxon>
        <taxon>Actinomycetes</taxon>
        <taxon>Micrococcales</taxon>
        <taxon>Micrococcaceae</taxon>
        <taxon>Arthrobacter</taxon>
    </lineage>
</organism>
<evidence type="ECO:0008006" key="4">
    <source>
        <dbReference type="Google" id="ProtNLM"/>
    </source>
</evidence>
<accession>A0ABQ2APV7</accession>
<evidence type="ECO:0000313" key="3">
    <source>
        <dbReference type="Proteomes" id="UP000643279"/>
    </source>
</evidence>
<evidence type="ECO:0000256" key="1">
    <source>
        <dbReference type="SAM" id="MobiDB-lite"/>
    </source>
</evidence>
<feature type="compositionally biased region" description="Polar residues" evidence="1">
    <location>
        <begin position="1"/>
        <end position="11"/>
    </location>
</feature>
<proteinExistence type="predicted"/>
<sequence length="70" mass="7818">MRKSPATQAELNRSAELFADGASQTEVHRTTGLARETLRKNFPGQGWTYREAGSIGFLTRKTNHAIRRTA</sequence>
<keyword evidence="3" id="KW-1185">Reference proteome</keyword>
<feature type="region of interest" description="Disordered" evidence="1">
    <location>
        <begin position="1"/>
        <end position="34"/>
    </location>
</feature>
<gene>
    <name evidence="2" type="ORF">GCM10007170_15840</name>
</gene>
<dbReference type="Proteomes" id="UP000643279">
    <property type="component" value="Unassembled WGS sequence"/>
</dbReference>
<protein>
    <recommendedName>
        <fullName evidence="4">Helix-turn-helix DNA binding domain protein</fullName>
    </recommendedName>
</protein>